<gene>
    <name evidence="2" type="ORF">AFUS01_LOCUS36473</name>
</gene>
<comment type="caution">
    <text evidence="2">The sequence shown here is derived from an EMBL/GenBank/DDBJ whole genome shotgun (WGS) entry which is preliminary data.</text>
</comment>
<feature type="transmembrane region" description="Helical" evidence="1">
    <location>
        <begin position="21"/>
        <end position="38"/>
    </location>
</feature>
<reference evidence="2" key="1">
    <citation type="submission" date="2021-06" db="EMBL/GenBank/DDBJ databases">
        <authorList>
            <person name="Hodson N. C."/>
            <person name="Mongue J. A."/>
            <person name="Jaron S. K."/>
        </authorList>
    </citation>
    <scope>NUCLEOTIDE SEQUENCE</scope>
</reference>
<keyword evidence="3" id="KW-1185">Reference proteome</keyword>
<sequence length="71" mass="8470">MNQDQEILLADILVNHNHCKIHLWIFNALWLIFIPVFNRSNKASLNNFLQDLCHQPPTANRKFKLWDLGRM</sequence>
<accession>A0A8J2L7F3</accession>
<keyword evidence="1" id="KW-0812">Transmembrane</keyword>
<name>A0A8J2L7F3_9HEXA</name>
<protein>
    <submittedName>
        <fullName evidence="2">Uncharacterized protein</fullName>
    </submittedName>
</protein>
<keyword evidence="1" id="KW-1133">Transmembrane helix</keyword>
<organism evidence="2 3">
    <name type="scientific">Allacma fusca</name>
    <dbReference type="NCBI Taxonomy" id="39272"/>
    <lineage>
        <taxon>Eukaryota</taxon>
        <taxon>Metazoa</taxon>
        <taxon>Ecdysozoa</taxon>
        <taxon>Arthropoda</taxon>
        <taxon>Hexapoda</taxon>
        <taxon>Collembola</taxon>
        <taxon>Symphypleona</taxon>
        <taxon>Sminthuridae</taxon>
        <taxon>Allacma</taxon>
    </lineage>
</organism>
<dbReference type="EMBL" id="CAJVCH010539710">
    <property type="protein sequence ID" value="CAG7826420.1"/>
    <property type="molecule type" value="Genomic_DNA"/>
</dbReference>
<proteinExistence type="predicted"/>
<evidence type="ECO:0000313" key="2">
    <source>
        <dbReference type="EMBL" id="CAG7826420.1"/>
    </source>
</evidence>
<dbReference type="Proteomes" id="UP000708208">
    <property type="component" value="Unassembled WGS sequence"/>
</dbReference>
<evidence type="ECO:0000313" key="3">
    <source>
        <dbReference type="Proteomes" id="UP000708208"/>
    </source>
</evidence>
<keyword evidence="1" id="KW-0472">Membrane</keyword>
<dbReference type="AlphaFoldDB" id="A0A8J2L7F3"/>
<evidence type="ECO:0000256" key="1">
    <source>
        <dbReference type="SAM" id="Phobius"/>
    </source>
</evidence>